<dbReference type="SUPFAM" id="SSF52047">
    <property type="entry name" value="RNI-like"/>
    <property type="match status" value="1"/>
</dbReference>
<dbReference type="Gene3D" id="3.80.10.10">
    <property type="entry name" value="Ribonuclease Inhibitor"/>
    <property type="match status" value="1"/>
</dbReference>
<proteinExistence type="predicted"/>
<evidence type="ECO:0000313" key="2">
    <source>
        <dbReference type="Proteomes" id="UP001218218"/>
    </source>
</evidence>
<evidence type="ECO:0000313" key="1">
    <source>
        <dbReference type="EMBL" id="KAJ7301389.1"/>
    </source>
</evidence>
<comment type="caution">
    <text evidence="1">The sequence shown here is derived from an EMBL/GenBank/DDBJ whole genome shotgun (WGS) entry which is preliminary data.</text>
</comment>
<organism evidence="1 2">
    <name type="scientific">Mycena albidolilacea</name>
    <dbReference type="NCBI Taxonomy" id="1033008"/>
    <lineage>
        <taxon>Eukaryota</taxon>
        <taxon>Fungi</taxon>
        <taxon>Dikarya</taxon>
        <taxon>Basidiomycota</taxon>
        <taxon>Agaricomycotina</taxon>
        <taxon>Agaricomycetes</taxon>
        <taxon>Agaricomycetidae</taxon>
        <taxon>Agaricales</taxon>
        <taxon>Marasmiineae</taxon>
        <taxon>Mycenaceae</taxon>
        <taxon>Mycena</taxon>
    </lineage>
</organism>
<dbReference type="AlphaFoldDB" id="A0AAD6YXV2"/>
<keyword evidence="2" id="KW-1185">Reference proteome</keyword>
<sequence>MTALARVTLRLVSQIPPDLLGGLSLIPNLTVLEIHQARFDGAAPPRVLAFPSLETLLISICGFRGVVRASSIDRTKENENVLALLQNTSDRLDTLQISGDLISMGFLALEWPVLRQFSVTEHTPTPYISVPDLVARMPAIRELSVLYSADLTRIDGELYPPFTLGIPGGENLSRHCPLLNRVTLSNMGRVDPIFQQLPASLESLHLLAVRDHYISGERPRPPREAAFTAIDVPIVLTSISRLDTLAELTLTLEDFPTADMIRAVASAQPQLRFLQLGRYYYSHGDVYVEDVRDDTIIEALRELPNLTHLRLALDFLERQYNQEGPQESAARWLMAALPGLRVVEFFWEQELYWRWVGLEPSRWQPWDRSVLLRGPTPPPRTSSPEDVPIILEDIGWD</sequence>
<dbReference type="EMBL" id="JARIHO010000136">
    <property type="protein sequence ID" value="KAJ7301389.1"/>
    <property type="molecule type" value="Genomic_DNA"/>
</dbReference>
<reference evidence="1" key="1">
    <citation type="submission" date="2023-03" db="EMBL/GenBank/DDBJ databases">
        <title>Massive genome expansion in bonnet fungi (Mycena s.s.) driven by repeated elements and novel gene families across ecological guilds.</title>
        <authorList>
            <consortium name="Lawrence Berkeley National Laboratory"/>
            <person name="Harder C.B."/>
            <person name="Miyauchi S."/>
            <person name="Viragh M."/>
            <person name="Kuo A."/>
            <person name="Thoen E."/>
            <person name="Andreopoulos B."/>
            <person name="Lu D."/>
            <person name="Skrede I."/>
            <person name="Drula E."/>
            <person name="Henrissat B."/>
            <person name="Morin E."/>
            <person name="Kohler A."/>
            <person name="Barry K."/>
            <person name="LaButti K."/>
            <person name="Morin E."/>
            <person name="Salamov A."/>
            <person name="Lipzen A."/>
            <person name="Mereny Z."/>
            <person name="Hegedus B."/>
            <person name="Baldrian P."/>
            <person name="Stursova M."/>
            <person name="Weitz H."/>
            <person name="Taylor A."/>
            <person name="Grigoriev I.V."/>
            <person name="Nagy L.G."/>
            <person name="Martin F."/>
            <person name="Kauserud H."/>
        </authorList>
    </citation>
    <scope>NUCLEOTIDE SEQUENCE</scope>
    <source>
        <strain evidence="1">CBHHK002</strain>
    </source>
</reference>
<dbReference type="InterPro" id="IPR032675">
    <property type="entry name" value="LRR_dom_sf"/>
</dbReference>
<protein>
    <submittedName>
        <fullName evidence="1">Uncharacterized protein</fullName>
    </submittedName>
</protein>
<name>A0AAD6YXV2_9AGAR</name>
<dbReference type="Proteomes" id="UP001218218">
    <property type="component" value="Unassembled WGS sequence"/>
</dbReference>
<accession>A0AAD6YXV2</accession>
<gene>
    <name evidence="1" type="ORF">DFH08DRAFT_978795</name>
</gene>